<accession>A0A9X3M8B4</accession>
<keyword evidence="9 14" id="KW-0521">NADP</keyword>
<gene>
    <name evidence="19" type="primary">ribD</name>
    <name evidence="19" type="ORF">L8V01_00730</name>
    <name evidence="20" type="ORF">RAE13_03880</name>
</gene>
<dbReference type="InterPro" id="IPR016192">
    <property type="entry name" value="APOBEC/CMP_deaminase_Zn-bd"/>
</dbReference>
<comment type="catalytic activity">
    <reaction evidence="13 14">
        <text>2,5-diamino-6-hydroxy-4-(5-phosphoribosylamino)-pyrimidine + H2O + H(+) = 5-amino-6-(5-phospho-D-ribosylamino)uracil + NH4(+)</text>
        <dbReference type="Rhea" id="RHEA:21868"/>
        <dbReference type="ChEBI" id="CHEBI:15377"/>
        <dbReference type="ChEBI" id="CHEBI:15378"/>
        <dbReference type="ChEBI" id="CHEBI:28938"/>
        <dbReference type="ChEBI" id="CHEBI:58453"/>
        <dbReference type="ChEBI" id="CHEBI:58614"/>
        <dbReference type="EC" id="3.5.4.26"/>
    </reaction>
</comment>
<evidence type="ECO:0000256" key="9">
    <source>
        <dbReference type="ARBA" id="ARBA00022857"/>
    </source>
</evidence>
<feature type="binding site" evidence="17">
    <location>
        <position position="83"/>
    </location>
    <ligand>
        <name>Zn(2+)</name>
        <dbReference type="ChEBI" id="CHEBI:29105"/>
        <note>catalytic</note>
    </ligand>
</feature>
<evidence type="ECO:0000256" key="1">
    <source>
        <dbReference type="ARBA" id="ARBA00002151"/>
    </source>
</evidence>
<comment type="catalytic activity">
    <reaction evidence="12 14">
        <text>5-amino-6-(5-phospho-D-ribitylamino)uracil + NADP(+) = 5-amino-6-(5-phospho-D-ribosylamino)uracil + NADPH + H(+)</text>
        <dbReference type="Rhea" id="RHEA:17845"/>
        <dbReference type="ChEBI" id="CHEBI:15378"/>
        <dbReference type="ChEBI" id="CHEBI:57783"/>
        <dbReference type="ChEBI" id="CHEBI:58349"/>
        <dbReference type="ChEBI" id="CHEBI:58421"/>
        <dbReference type="ChEBI" id="CHEBI:58453"/>
        <dbReference type="EC" id="1.1.1.193"/>
    </reaction>
</comment>
<dbReference type="GO" id="GO:0008270">
    <property type="term" value="F:zinc ion binding"/>
    <property type="evidence" value="ECO:0007669"/>
    <property type="project" value="InterPro"/>
</dbReference>
<dbReference type="Pfam" id="PF00383">
    <property type="entry name" value="dCMP_cyt_deam_1"/>
    <property type="match status" value="1"/>
</dbReference>
<evidence type="ECO:0000256" key="10">
    <source>
        <dbReference type="ARBA" id="ARBA00023002"/>
    </source>
</evidence>
<evidence type="ECO:0000313" key="20">
    <source>
        <dbReference type="EMBL" id="MDV2423555.1"/>
    </source>
</evidence>
<dbReference type="Gene3D" id="3.40.140.10">
    <property type="entry name" value="Cytidine Deaminase, domain 2"/>
    <property type="match status" value="1"/>
</dbReference>
<evidence type="ECO:0000256" key="13">
    <source>
        <dbReference type="ARBA" id="ARBA00049886"/>
    </source>
</evidence>
<keyword evidence="11" id="KW-0511">Multifunctional enzyme</keyword>
<feature type="active site" description="Proton donor" evidence="15">
    <location>
        <position position="60"/>
    </location>
</feature>
<dbReference type="SUPFAM" id="SSF53597">
    <property type="entry name" value="Dihydrofolate reductase-like"/>
    <property type="match status" value="1"/>
</dbReference>
<dbReference type="InterPro" id="IPR004794">
    <property type="entry name" value="Eubact_RibD"/>
</dbReference>
<reference evidence="20 22" key="2">
    <citation type="submission" date="2023-08" db="EMBL/GenBank/DDBJ databases">
        <title>Genomic characterization of the C. tuberculostearicum species complex, a ubiquitous member of the human skin microbiome.</title>
        <authorList>
            <person name="Ahmed N."/>
            <person name="Deming C."/>
            <person name="Conlan S."/>
            <person name="Segre J."/>
        </authorList>
    </citation>
    <scope>NUCLEOTIDE SEQUENCE [LARGE SCALE GENOMIC DNA]</scope>
    <source>
        <strain evidence="20 22">CTNIH19</strain>
    </source>
</reference>
<dbReference type="Proteomes" id="UP001185631">
    <property type="component" value="Unassembled WGS sequence"/>
</dbReference>
<dbReference type="PIRSF" id="PIRSF006769">
    <property type="entry name" value="RibD"/>
    <property type="match status" value="1"/>
</dbReference>
<feature type="binding site" evidence="16">
    <location>
        <position position="203"/>
    </location>
    <ligand>
        <name>substrate</name>
    </ligand>
</feature>
<comment type="similarity">
    <text evidence="4 14">In the N-terminal section; belongs to the cytidine and deoxycytidylate deaminase family.</text>
</comment>
<keyword evidence="8 14" id="KW-0862">Zinc</keyword>
<evidence type="ECO:0000256" key="3">
    <source>
        <dbReference type="ARBA" id="ARBA00004910"/>
    </source>
</evidence>
<feature type="binding site" evidence="16">
    <location>
        <position position="207"/>
    </location>
    <ligand>
        <name>NADP(+)</name>
        <dbReference type="ChEBI" id="CHEBI:58349"/>
    </ligand>
</feature>
<comment type="pathway">
    <text evidence="2 14">Cofactor biosynthesis; riboflavin biosynthesis; 5-amino-6-(D-ribitylamino)uracil from GTP: step 2/4.</text>
</comment>
<dbReference type="GO" id="GO:0009231">
    <property type="term" value="P:riboflavin biosynthetic process"/>
    <property type="evidence" value="ECO:0007669"/>
    <property type="project" value="UniProtKB-KW"/>
</dbReference>
<evidence type="ECO:0000256" key="7">
    <source>
        <dbReference type="ARBA" id="ARBA00022723"/>
    </source>
</evidence>
<keyword evidence="14 19" id="KW-0378">Hydrolase</keyword>
<dbReference type="GO" id="GO:0008835">
    <property type="term" value="F:diaminohydroxyphosphoribosylaminopyrimidine deaminase activity"/>
    <property type="evidence" value="ECO:0007669"/>
    <property type="project" value="UniProtKB-EC"/>
</dbReference>
<dbReference type="AlphaFoldDB" id="A0A9X3M8B4"/>
<feature type="binding site" evidence="16">
    <location>
        <position position="214"/>
    </location>
    <ligand>
        <name>substrate</name>
    </ligand>
</feature>
<dbReference type="PROSITE" id="PS51747">
    <property type="entry name" value="CYT_DCMP_DEAMINASES_2"/>
    <property type="match status" value="1"/>
</dbReference>
<dbReference type="GO" id="GO:0008703">
    <property type="term" value="F:5-amino-6-(5-phosphoribosylamino)uracil reductase activity"/>
    <property type="evidence" value="ECO:0007669"/>
    <property type="project" value="UniProtKB-EC"/>
</dbReference>
<dbReference type="RefSeq" id="WP_269945272.1">
    <property type="nucleotide sequence ID" value="NZ_JAKMUU010000001.1"/>
</dbReference>
<dbReference type="InterPro" id="IPR050765">
    <property type="entry name" value="Riboflavin_Biosynth_HTPR"/>
</dbReference>
<comment type="pathway">
    <text evidence="3 14">Cofactor biosynthesis; riboflavin biosynthesis; 5-amino-6-(D-ribitylamino)uracil from GTP: step 3/4.</text>
</comment>
<feature type="binding site" evidence="16">
    <location>
        <position position="274"/>
    </location>
    <ligand>
        <name>substrate</name>
    </ligand>
</feature>
<evidence type="ECO:0000256" key="12">
    <source>
        <dbReference type="ARBA" id="ARBA00049861"/>
    </source>
</evidence>
<protein>
    <recommendedName>
        <fullName evidence="14">Riboflavin biosynthesis protein RibD</fullName>
    </recommendedName>
    <domain>
        <recommendedName>
            <fullName evidence="14">Diaminohydroxyphosphoribosylaminopyrimidine deaminase</fullName>
            <shortName evidence="14">DRAP deaminase</shortName>
            <ecNumber evidence="14">3.5.4.26</ecNumber>
        </recommendedName>
        <alternativeName>
            <fullName evidence="14">Riboflavin-specific deaminase</fullName>
        </alternativeName>
    </domain>
    <domain>
        <recommendedName>
            <fullName evidence="14">5-amino-6-(5-phosphoribosylamino)uracil reductase</fullName>
            <ecNumber evidence="14">1.1.1.193</ecNumber>
        </recommendedName>
        <alternativeName>
            <fullName evidence="14">HTP reductase</fullName>
        </alternativeName>
    </domain>
</protein>
<evidence type="ECO:0000313" key="21">
    <source>
        <dbReference type="Proteomes" id="UP001146430"/>
    </source>
</evidence>
<comment type="similarity">
    <text evidence="5 14">In the C-terminal section; belongs to the HTP reductase family.</text>
</comment>
<evidence type="ECO:0000313" key="22">
    <source>
        <dbReference type="Proteomes" id="UP001185631"/>
    </source>
</evidence>
<dbReference type="InterPro" id="IPR016193">
    <property type="entry name" value="Cytidine_deaminase-like"/>
</dbReference>
<dbReference type="InterPro" id="IPR002125">
    <property type="entry name" value="CMP_dCMP_dom"/>
</dbReference>
<evidence type="ECO:0000256" key="16">
    <source>
        <dbReference type="PIRSR" id="PIRSR006769-2"/>
    </source>
</evidence>
<feature type="binding site" evidence="16">
    <location>
        <begin position="276"/>
        <end position="282"/>
    </location>
    <ligand>
        <name>NADP(+)</name>
        <dbReference type="ChEBI" id="CHEBI:58349"/>
    </ligand>
</feature>
<dbReference type="CDD" id="cd01284">
    <property type="entry name" value="Riboflavin_deaminase-reductase"/>
    <property type="match status" value="1"/>
</dbReference>
<dbReference type="InterPro" id="IPR002734">
    <property type="entry name" value="RibDG_C"/>
</dbReference>
<evidence type="ECO:0000256" key="6">
    <source>
        <dbReference type="ARBA" id="ARBA00022619"/>
    </source>
</evidence>
<feature type="binding site" evidence="16">
    <location>
        <position position="191"/>
    </location>
    <ligand>
        <name>substrate</name>
    </ligand>
</feature>
<keyword evidence="22" id="KW-1185">Reference proteome</keyword>
<evidence type="ECO:0000256" key="11">
    <source>
        <dbReference type="ARBA" id="ARBA00023268"/>
    </source>
</evidence>
<keyword evidence="10 14" id="KW-0560">Oxidoreductase</keyword>
<evidence type="ECO:0000259" key="18">
    <source>
        <dbReference type="PROSITE" id="PS51747"/>
    </source>
</evidence>
<evidence type="ECO:0000313" key="19">
    <source>
        <dbReference type="EMBL" id="MCZ9306015.1"/>
    </source>
</evidence>
<evidence type="ECO:0000256" key="5">
    <source>
        <dbReference type="ARBA" id="ARBA00007417"/>
    </source>
</evidence>
<dbReference type="Gene3D" id="3.40.430.10">
    <property type="entry name" value="Dihydrofolate Reductase, subunit A"/>
    <property type="match status" value="2"/>
</dbReference>
<dbReference type="EC" id="3.5.4.26" evidence="14"/>
<dbReference type="PANTHER" id="PTHR38011:SF7">
    <property type="entry name" value="2,5-DIAMINO-6-RIBOSYLAMINO-4(3H)-PYRIMIDINONE 5'-PHOSPHATE REDUCTASE"/>
    <property type="match status" value="1"/>
</dbReference>
<dbReference type="PROSITE" id="PS00903">
    <property type="entry name" value="CYT_DCMP_DEAMINASES_1"/>
    <property type="match status" value="1"/>
</dbReference>
<evidence type="ECO:0000256" key="15">
    <source>
        <dbReference type="PIRSR" id="PIRSR006769-1"/>
    </source>
</evidence>
<dbReference type="EMBL" id="JAVBID010000003">
    <property type="protein sequence ID" value="MDV2423555.1"/>
    <property type="molecule type" value="Genomic_DNA"/>
</dbReference>
<dbReference type="EC" id="1.1.1.193" evidence="14"/>
<feature type="binding site" evidence="16">
    <location>
        <position position="175"/>
    </location>
    <ligand>
        <name>substrate</name>
    </ligand>
</feature>
<dbReference type="PANTHER" id="PTHR38011">
    <property type="entry name" value="DIHYDROFOLATE REDUCTASE FAMILY PROTEIN (AFU_ORTHOLOGUE AFUA_8G06820)"/>
    <property type="match status" value="1"/>
</dbReference>
<evidence type="ECO:0000256" key="8">
    <source>
        <dbReference type="ARBA" id="ARBA00022833"/>
    </source>
</evidence>
<dbReference type="Proteomes" id="UP001146430">
    <property type="component" value="Unassembled WGS sequence"/>
</dbReference>
<feature type="domain" description="CMP/dCMP-type deaminase" evidence="18">
    <location>
        <begin position="8"/>
        <end position="120"/>
    </location>
</feature>
<comment type="caution">
    <text evidence="19">The sequence shown here is derived from an EMBL/GenBank/DDBJ whole genome shotgun (WGS) entry which is preliminary data.</text>
</comment>
<proteinExistence type="inferred from homology"/>
<dbReference type="NCBIfam" id="TIGR00326">
    <property type="entry name" value="eubact_ribD"/>
    <property type="match status" value="1"/>
</dbReference>
<organism evidence="19 21">
    <name type="scientific">Corynebacterium curieae</name>
    <dbReference type="NCBI Taxonomy" id="2913500"/>
    <lineage>
        <taxon>Bacteria</taxon>
        <taxon>Bacillati</taxon>
        <taxon>Actinomycetota</taxon>
        <taxon>Actinomycetes</taxon>
        <taxon>Mycobacteriales</taxon>
        <taxon>Corynebacteriaceae</taxon>
        <taxon>Corynebacterium</taxon>
    </lineage>
</organism>
<comment type="cofactor">
    <cofactor evidence="14 17">
        <name>Zn(2+)</name>
        <dbReference type="ChEBI" id="CHEBI:29105"/>
    </cofactor>
    <text evidence="14 17">Binds 1 zinc ion.</text>
</comment>
<feature type="binding site" evidence="16">
    <location>
        <position position="177"/>
    </location>
    <ligand>
        <name>NADP(+)</name>
        <dbReference type="ChEBI" id="CHEBI:58349"/>
    </ligand>
</feature>
<feature type="binding site" evidence="17">
    <location>
        <position position="58"/>
    </location>
    <ligand>
        <name>Zn(2+)</name>
        <dbReference type="ChEBI" id="CHEBI:29105"/>
        <note>catalytic</note>
    </ligand>
</feature>
<dbReference type="Pfam" id="PF01872">
    <property type="entry name" value="RibD_C"/>
    <property type="match status" value="1"/>
</dbReference>
<name>A0A9X3M8B4_9CORY</name>
<feature type="binding site" evidence="16">
    <location>
        <position position="161"/>
    </location>
    <ligand>
        <name>NADP(+)</name>
        <dbReference type="ChEBI" id="CHEBI:58349"/>
    </ligand>
</feature>
<comment type="function">
    <text evidence="1 14">Converts 2,5-diamino-6-(ribosylamino)-4(3h)-pyrimidinone 5'-phosphate into 5-amino-6-(ribosylamino)-2,4(1h,3h)-pyrimidinedione 5'-phosphate.</text>
</comment>
<evidence type="ECO:0000256" key="4">
    <source>
        <dbReference type="ARBA" id="ARBA00005259"/>
    </source>
</evidence>
<keyword evidence="6 14" id="KW-0686">Riboflavin biosynthesis</keyword>
<evidence type="ECO:0000256" key="14">
    <source>
        <dbReference type="PIRNR" id="PIRNR006769"/>
    </source>
</evidence>
<sequence>MGAALEDDTISAALDRAMAAGAEVRGTTSPNPPVGAVIVSAAGEVAGVGATQPVGGAHAEVMALRAAGEKSRGGTAVVTLEPCAHTGRTGPCTQALIDAGVARVYYLHSDPTSQAAGGARALAEAGVDVIKLEKPPQVEDALVPWLWAMRTRRPHITLKFAQSLDGFTAAADGTSQWITGEAARDWVHADRERRDAIVVGTGTALADNPSLTARFRNGSLREHQPRRVVIGKRDLKSAGDAASNLRELGYEQYESIDEALYELYASGARDVLVEGGAGLASSFLKADLVDAISAYIAPVLLGEGRGVLAHPVTQTLKEATRFQRVGMKPLGDDVLIEYVR</sequence>
<reference evidence="19" key="1">
    <citation type="submission" date="2022-02" db="EMBL/GenBank/DDBJ databases">
        <title>Corynebacterium sp. from urogenital microbiome.</title>
        <authorList>
            <person name="Cappelli E.A."/>
            <person name="Ribeiro T.G."/>
            <person name="Peixe L."/>
        </authorList>
    </citation>
    <scope>NUCLEOTIDE SEQUENCE</scope>
    <source>
        <strain evidence="19">C8Ua_181</strain>
    </source>
</reference>
<evidence type="ECO:0000256" key="2">
    <source>
        <dbReference type="ARBA" id="ARBA00004882"/>
    </source>
</evidence>
<feature type="binding site" evidence="16">
    <location>
        <position position="211"/>
    </location>
    <ligand>
        <name>substrate</name>
    </ligand>
</feature>
<evidence type="ECO:0000256" key="17">
    <source>
        <dbReference type="PIRSR" id="PIRSR006769-3"/>
    </source>
</evidence>
<keyword evidence="7 14" id="KW-0479">Metal-binding</keyword>
<feature type="binding site" evidence="17">
    <location>
        <position position="92"/>
    </location>
    <ligand>
        <name>Zn(2+)</name>
        <dbReference type="ChEBI" id="CHEBI:29105"/>
        <note>catalytic</note>
    </ligand>
</feature>
<dbReference type="SUPFAM" id="SSF53927">
    <property type="entry name" value="Cytidine deaminase-like"/>
    <property type="match status" value="1"/>
</dbReference>
<dbReference type="EMBL" id="JAKMUU010000001">
    <property type="protein sequence ID" value="MCZ9306015.1"/>
    <property type="molecule type" value="Genomic_DNA"/>
</dbReference>
<dbReference type="InterPro" id="IPR024072">
    <property type="entry name" value="DHFR-like_dom_sf"/>
</dbReference>